<dbReference type="STRING" id="1654360.EA58_03800"/>
<organism evidence="1 2">
    <name type="scientific">Photobacterium galatheae</name>
    <dbReference type="NCBI Taxonomy" id="1654360"/>
    <lineage>
        <taxon>Bacteria</taxon>
        <taxon>Pseudomonadati</taxon>
        <taxon>Pseudomonadota</taxon>
        <taxon>Gammaproteobacteria</taxon>
        <taxon>Vibrionales</taxon>
        <taxon>Vibrionaceae</taxon>
        <taxon>Photobacterium</taxon>
    </lineage>
</organism>
<evidence type="ECO:0000313" key="1">
    <source>
        <dbReference type="EMBL" id="KDM92889.1"/>
    </source>
</evidence>
<name>A0A066RR94_9GAMM</name>
<gene>
    <name evidence="1" type="ORF">EA58_03800</name>
</gene>
<protein>
    <recommendedName>
        <fullName evidence="3">Primosomal replication protein PriB/PriC domain protein</fullName>
    </recommendedName>
</protein>
<dbReference type="Proteomes" id="UP000027192">
    <property type="component" value="Unassembled WGS sequence"/>
</dbReference>
<evidence type="ECO:0000313" key="2">
    <source>
        <dbReference type="Proteomes" id="UP000027192"/>
    </source>
</evidence>
<dbReference type="AlphaFoldDB" id="A0A066RR94"/>
<reference evidence="1 2" key="1">
    <citation type="submission" date="2014-04" db="EMBL/GenBank/DDBJ databases">
        <title>Draft genome sequence of Photobacterium halotolerans S2753: a solonamide, ngercheumicin and holomycin producer.</title>
        <authorList>
            <person name="Machado H.R."/>
            <person name="Gram L."/>
        </authorList>
    </citation>
    <scope>NUCLEOTIDE SEQUENCE [LARGE SCALE GENOMIC DNA]</scope>
    <source>
        <strain evidence="1 2">S2753</strain>
    </source>
</reference>
<dbReference type="EMBL" id="JMIB01000005">
    <property type="protein sequence ID" value="KDM92889.1"/>
    <property type="molecule type" value="Genomic_DNA"/>
</dbReference>
<keyword evidence="2" id="KW-1185">Reference proteome</keyword>
<comment type="caution">
    <text evidence="1">The sequence shown here is derived from an EMBL/GenBank/DDBJ whole genome shotgun (WGS) entry which is preliminary data.</text>
</comment>
<proteinExistence type="predicted"/>
<evidence type="ECO:0008006" key="3">
    <source>
        <dbReference type="Google" id="ProtNLM"/>
    </source>
</evidence>
<sequence length="69" mass="7991">MNRALCEKMIEACIQAELDVLDGKSTTFEGRTLTLENLSDIRKARQEWETKLAVFQRGKRPQYALARFT</sequence>
<accession>A0A066RR94</accession>